<evidence type="ECO:0000256" key="2">
    <source>
        <dbReference type="ARBA" id="ARBA00022448"/>
    </source>
</evidence>
<keyword evidence="10 11" id="KW-0739">Sodium transport</keyword>
<comment type="caution">
    <text evidence="13">The sequence shown here is derived from an EMBL/GenBank/DDBJ whole genome shotgun (WGS) entry which is preliminary data.</text>
</comment>
<feature type="transmembrane region" description="Helical" evidence="11">
    <location>
        <begin position="234"/>
        <end position="256"/>
    </location>
</feature>
<name>A0A7J5BB35_9MICO</name>
<keyword evidence="9 11" id="KW-0472">Membrane</keyword>
<feature type="transmembrane region" description="Helical" evidence="11">
    <location>
        <begin position="378"/>
        <end position="397"/>
    </location>
</feature>
<feature type="transmembrane region" description="Helical" evidence="11">
    <location>
        <begin position="156"/>
        <end position="175"/>
    </location>
</feature>
<feature type="transmembrane region" description="Helical" evidence="11">
    <location>
        <begin position="300"/>
        <end position="323"/>
    </location>
</feature>
<feature type="transmembrane region" description="Helical" evidence="11">
    <location>
        <begin position="409"/>
        <end position="428"/>
    </location>
</feature>
<feature type="transmembrane region" description="Helical" evidence="11">
    <location>
        <begin position="262"/>
        <end position="279"/>
    </location>
</feature>
<dbReference type="HAMAP" id="MF_01844">
    <property type="entry name" value="NhaA"/>
    <property type="match status" value="1"/>
</dbReference>
<feature type="transmembrane region" description="Helical" evidence="11">
    <location>
        <begin position="182"/>
        <end position="205"/>
    </location>
</feature>
<keyword evidence="4 11" id="KW-1003">Cell membrane</keyword>
<comment type="catalytic activity">
    <reaction evidence="11">
        <text>Na(+)(in) + 2 H(+)(out) = Na(+)(out) + 2 H(+)(in)</text>
        <dbReference type="Rhea" id="RHEA:29251"/>
        <dbReference type="ChEBI" id="CHEBI:15378"/>
        <dbReference type="ChEBI" id="CHEBI:29101"/>
    </reaction>
</comment>
<feature type="transmembrane region" description="Helical" evidence="11">
    <location>
        <begin position="335"/>
        <end position="358"/>
    </location>
</feature>
<feature type="transmembrane region" description="Helical" evidence="11">
    <location>
        <begin position="46"/>
        <end position="67"/>
    </location>
</feature>
<accession>A0A7J5BB35</accession>
<evidence type="ECO:0000256" key="3">
    <source>
        <dbReference type="ARBA" id="ARBA00022449"/>
    </source>
</evidence>
<keyword evidence="8 11" id="KW-0406">Ion transport</keyword>
<evidence type="ECO:0000256" key="9">
    <source>
        <dbReference type="ARBA" id="ARBA00023136"/>
    </source>
</evidence>
<dbReference type="Pfam" id="PF06965">
    <property type="entry name" value="Na_H_antiport_1"/>
    <property type="match status" value="1"/>
</dbReference>
<feature type="transmembrane region" description="Helical" evidence="11">
    <location>
        <begin position="87"/>
        <end position="109"/>
    </location>
</feature>
<reference evidence="13 14" key="1">
    <citation type="submission" date="2019-09" db="EMBL/GenBank/DDBJ databases">
        <title>Phylogeny of genus Pseudoclavibacter and closely related genus.</title>
        <authorList>
            <person name="Li Y."/>
        </authorList>
    </citation>
    <scope>NUCLEOTIDE SEQUENCE [LARGE SCALE GENOMIC DNA]</scope>
    <source>
        <strain evidence="13 14">KCTC 13959</strain>
    </source>
</reference>
<comment type="similarity">
    <text evidence="11">Belongs to the NhaA Na(+)/H(+) (TC 2.A.33) antiporter family.</text>
</comment>
<sequence>MSTIPGGSMSTPTPRPVRSRRRSAFPARGSYREAVRIDEVLRKETVGGMLLVALAAVAIVWANSPWAESYFAVRDFRIGYAPWHLELTLGGWAADGLLAIFFFLVGLELKREFVAGDLRQIRTAVVPIAAAVGGVAIPALIYLAVIGSDPGLRGGWAIPTATDIAFAVAVLALIGSHLPGPLRIFLLTLAVVDDLIAIGIIALFYTDTISLLPLLLSVVAIIVYGLIAQLSRRFFGLHPAAAWLILLPIGVLAWAFMHASGIHATIAGVLLGFTIPVLHHKHDHIDDAGPGLAEQFEHRFRPLSAGLAVPVFAFFSAGVAIGGVEGFVSALADPLTIAIIAALVVGKPIGILVTTWLVSKIARIRLDPALRWIDLSGVGLLAGIGFTVSLLVAELSFAPGSAEHGHAKVAILLASVVAAGLATIVLTVRNRGYRKISERDAVDADGDGIPDIYQQDDGER</sequence>
<dbReference type="Proteomes" id="UP000433493">
    <property type="component" value="Unassembled WGS sequence"/>
</dbReference>
<keyword evidence="2 11" id="KW-0813">Transport</keyword>
<gene>
    <name evidence="11 13" type="primary">nhaA</name>
    <name evidence="13" type="ORF">F8O05_08220</name>
</gene>
<feature type="transmembrane region" description="Helical" evidence="11">
    <location>
        <begin position="121"/>
        <end position="144"/>
    </location>
</feature>
<protein>
    <recommendedName>
        <fullName evidence="11">Na(+)/H(+) antiporter NhaA</fullName>
    </recommendedName>
    <alternativeName>
        <fullName evidence="11">Sodium/proton antiporter NhaA</fullName>
    </alternativeName>
</protein>
<evidence type="ECO:0000256" key="11">
    <source>
        <dbReference type="HAMAP-Rule" id="MF_01844"/>
    </source>
</evidence>
<dbReference type="EMBL" id="WBKB01000004">
    <property type="protein sequence ID" value="KAB1643291.1"/>
    <property type="molecule type" value="Genomic_DNA"/>
</dbReference>
<keyword evidence="7 11" id="KW-0915">Sodium</keyword>
<keyword evidence="14" id="KW-1185">Reference proteome</keyword>
<dbReference type="GO" id="GO:0006885">
    <property type="term" value="P:regulation of pH"/>
    <property type="evidence" value="ECO:0007669"/>
    <property type="project" value="UniProtKB-UniRule"/>
</dbReference>
<dbReference type="Gene3D" id="1.20.1530.10">
    <property type="entry name" value="Na+/H+ antiporter like domain"/>
    <property type="match status" value="1"/>
</dbReference>
<feature type="region of interest" description="Disordered" evidence="12">
    <location>
        <begin position="1"/>
        <end position="22"/>
    </location>
</feature>
<comment type="function">
    <text evidence="11">Na(+)/H(+) antiporter that extrudes sodium in exchange for external protons.</text>
</comment>
<evidence type="ECO:0000256" key="7">
    <source>
        <dbReference type="ARBA" id="ARBA00023053"/>
    </source>
</evidence>
<dbReference type="PANTHER" id="PTHR30341:SF0">
    <property type="entry name" value="NA(+)_H(+) ANTIPORTER NHAA"/>
    <property type="match status" value="1"/>
</dbReference>
<evidence type="ECO:0000256" key="5">
    <source>
        <dbReference type="ARBA" id="ARBA00022692"/>
    </source>
</evidence>
<dbReference type="GO" id="GO:0015385">
    <property type="term" value="F:sodium:proton antiporter activity"/>
    <property type="evidence" value="ECO:0007669"/>
    <property type="project" value="UniProtKB-UniRule"/>
</dbReference>
<evidence type="ECO:0000256" key="6">
    <source>
        <dbReference type="ARBA" id="ARBA00022989"/>
    </source>
</evidence>
<dbReference type="NCBIfam" id="TIGR00773">
    <property type="entry name" value="NhaA"/>
    <property type="match status" value="1"/>
</dbReference>
<evidence type="ECO:0000256" key="8">
    <source>
        <dbReference type="ARBA" id="ARBA00023065"/>
    </source>
</evidence>
<evidence type="ECO:0000313" key="13">
    <source>
        <dbReference type="EMBL" id="KAB1643291.1"/>
    </source>
</evidence>
<evidence type="ECO:0000256" key="10">
    <source>
        <dbReference type="ARBA" id="ARBA00023201"/>
    </source>
</evidence>
<evidence type="ECO:0000256" key="1">
    <source>
        <dbReference type="ARBA" id="ARBA00004429"/>
    </source>
</evidence>
<evidence type="ECO:0000313" key="14">
    <source>
        <dbReference type="Proteomes" id="UP000433493"/>
    </source>
</evidence>
<dbReference type="PANTHER" id="PTHR30341">
    <property type="entry name" value="SODIUM ION/PROTON ANTIPORTER NHAA-RELATED"/>
    <property type="match status" value="1"/>
</dbReference>
<keyword evidence="6 11" id="KW-1133">Transmembrane helix</keyword>
<comment type="subcellular location">
    <subcellularLocation>
        <location evidence="1">Cell inner membrane</location>
        <topology evidence="1">Multi-pass membrane protein</topology>
    </subcellularLocation>
    <subcellularLocation>
        <location evidence="11">Cell membrane</location>
        <topology evidence="11">Multi-pass membrane protein</topology>
    </subcellularLocation>
</comment>
<dbReference type="GO" id="GO:0005886">
    <property type="term" value="C:plasma membrane"/>
    <property type="evidence" value="ECO:0007669"/>
    <property type="project" value="UniProtKB-SubCell"/>
</dbReference>
<evidence type="ECO:0000256" key="4">
    <source>
        <dbReference type="ARBA" id="ARBA00022475"/>
    </source>
</evidence>
<evidence type="ECO:0000256" key="12">
    <source>
        <dbReference type="SAM" id="MobiDB-lite"/>
    </source>
</evidence>
<dbReference type="OrthoDB" id="9808135at2"/>
<dbReference type="AlphaFoldDB" id="A0A7J5BB35"/>
<feature type="transmembrane region" description="Helical" evidence="11">
    <location>
        <begin position="211"/>
        <end position="227"/>
    </location>
</feature>
<dbReference type="InterPro" id="IPR004670">
    <property type="entry name" value="NhaA"/>
</dbReference>
<keyword evidence="3 11" id="KW-0050">Antiport</keyword>
<keyword evidence="5 11" id="KW-0812">Transmembrane</keyword>
<organism evidence="13 14">
    <name type="scientific">Gulosibacter chungangensis</name>
    <dbReference type="NCBI Taxonomy" id="979746"/>
    <lineage>
        <taxon>Bacteria</taxon>
        <taxon>Bacillati</taxon>
        <taxon>Actinomycetota</taxon>
        <taxon>Actinomycetes</taxon>
        <taxon>Micrococcales</taxon>
        <taxon>Microbacteriaceae</taxon>
        <taxon>Gulosibacter</taxon>
    </lineage>
</organism>
<proteinExistence type="inferred from homology"/>
<dbReference type="InterPro" id="IPR023171">
    <property type="entry name" value="Na/H_antiporter_dom_sf"/>
</dbReference>